<dbReference type="Pfam" id="PF12784">
    <property type="entry name" value="PDDEXK_2"/>
    <property type="match status" value="1"/>
</dbReference>
<comment type="caution">
    <text evidence="2">The sequence shown here is derived from an EMBL/GenBank/DDBJ whole genome shotgun (WGS) entry which is preliminary data.</text>
</comment>
<protein>
    <submittedName>
        <fullName evidence="2">Rpn family recombination-promoting nuclease/putative transposase</fullName>
    </submittedName>
</protein>
<dbReference type="InterPro" id="IPR010106">
    <property type="entry name" value="RpnA"/>
</dbReference>
<keyword evidence="1" id="KW-0175">Coiled coil</keyword>
<evidence type="ECO:0000313" key="3">
    <source>
        <dbReference type="Proteomes" id="UP000824074"/>
    </source>
</evidence>
<gene>
    <name evidence="2" type="ORF">IAB68_06160</name>
</gene>
<dbReference type="Proteomes" id="UP000824074">
    <property type="component" value="Unassembled WGS sequence"/>
</dbReference>
<dbReference type="EMBL" id="DVMT01000061">
    <property type="protein sequence ID" value="HIU40860.1"/>
    <property type="molecule type" value="Genomic_DNA"/>
</dbReference>
<dbReference type="PANTHER" id="PTHR41317">
    <property type="entry name" value="PD-(D_E)XK NUCLEASE FAMILY TRANSPOSASE"/>
    <property type="match status" value="1"/>
</dbReference>
<dbReference type="PANTHER" id="PTHR41317:SF1">
    <property type="entry name" value="PD-(D_E)XK NUCLEASE FAMILY TRANSPOSASE"/>
    <property type="match status" value="1"/>
</dbReference>
<sequence>MLLKEGYKIVPMIYDKVFKGVLTSKETRGYLTNLISNITGIKREDLINNLVFKNNEQQVTGVSEKKKITDMVVEIKDCVINLEMNKEYYEGLMDRNNEYISKIRESIIYEGESYSDVPKIIQINFDNFNYYSPDKRVVIKFEMRDENGLKEGVNTESYHVILPNAKEKYYNEGSKDELVRELVIMMAEKNEELEKLIQDNMELRKVGEKIVEISNDERLQGWYDEEEHQRKIRNSQMESAIKKSWNKGKADGLKEGIKEGKKEIAKNLLKEGVDIKIISSSTGLSINDINKLNK</sequence>
<dbReference type="AlphaFoldDB" id="A0A9D1IPT7"/>
<reference evidence="2" key="2">
    <citation type="journal article" date="2021" name="PeerJ">
        <title>Extensive microbial diversity within the chicken gut microbiome revealed by metagenomics and culture.</title>
        <authorList>
            <person name="Gilroy R."/>
            <person name="Ravi A."/>
            <person name="Getino M."/>
            <person name="Pursley I."/>
            <person name="Horton D.L."/>
            <person name="Alikhan N.F."/>
            <person name="Baker D."/>
            <person name="Gharbi K."/>
            <person name="Hall N."/>
            <person name="Watson M."/>
            <person name="Adriaenssens E.M."/>
            <person name="Foster-Nyarko E."/>
            <person name="Jarju S."/>
            <person name="Secka A."/>
            <person name="Antonio M."/>
            <person name="Oren A."/>
            <person name="Chaudhuri R.R."/>
            <person name="La Ragione R."/>
            <person name="Hildebrand F."/>
            <person name="Pallen M.J."/>
        </authorList>
    </citation>
    <scope>NUCLEOTIDE SEQUENCE</scope>
    <source>
        <strain evidence="2">CHK193-30670</strain>
    </source>
</reference>
<feature type="coiled-coil region" evidence="1">
    <location>
        <begin position="179"/>
        <end position="206"/>
    </location>
</feature>
<reference evidence="2" key="1">
    <citation type="submission" date="2020-10" db="EMBL/GenBank/DDBJ databases">
        <authorList>
            <person name="Gilroy R."/>
        </authorList>
    </citation>
    <scope>NUCLEOTIDE SEQUENCE</scope>
    <source>
        <strain evidence="2">CHK193-30670</strain>
    </source>
</reference>
<organism evidence="2 3">
    <name type="scientific">Candidatus Aphodocola excrementigallinarum</name>
    <dbReference type="NCBI Taxonomy" id="2840670"/>
    <lineage>
        <taxon>Bacteria</taxon>
        <taxon>Bacillati</taxon>
        <taxon>Bacillota</taxon>
        <taxon>Bacilli</taxon>
        <taxon>Candidatus Aphodocola</taxon>
    </lineage>
</organism>
<dbReference type="NCBIfam" id="TIGR01784">
    <property type="entry name" value="T_den_put_tspse"/>
    <property type="match status" value="1"/>
</dbReference>
<name>A0A9D1IPT7_9FIRM</name>
<accession>A0A9D1IPT7</accession>
<proteinExistence type="predicted"/>
<evidence type="ECO:0000313" key="2">
    <source>
        <dbReference type="EMBL" id="HIU40860.1"/>
    </source>
</evidence>
<evidence type="ECO:0000256" key="1">
    <source>
        <dbReference type="SAM" id="Coils"/>
    </source>
</evidence>